<sequence>MCGWTGIAFGVRTSLESPLGVRKLLDAKAVLKVMLLYLFSELLSVCVANQCKCCFFLLHALCVCRNIRGQSVLLRYPAGWTALTVHTPKEFRNKMHPLRNLLLSRRKRTL</sequence>
<keyword evidence="2" id="KW-1185">Reference proteome</keyword>
<protein>
    <submittedName>
        <fullName evidence="1">Uncharacterized protein</fullName>
    </submittedName>
</protein>
<proteinExistence type="predicted"/>
<evidence type="ECO:0000313" key="1">
    <source>
        <dbReference type="EMBL" id="GBL66005.1"/>
    </source>
</evidence>
<name>A0A4Y1ZTD9_ARAVE</name>
<dbReference type="EMBL" id="BGPR01077511">
    <property type="protein sequence ID" value="GBL66005.1"/>
    <property type="molecule type" value="Genomic_DNA"/>
</dbReference>
<dbReference type="Proteomes" id="UP000499080">
    <property type="component" value="Unassembled WGS sequence"/>
</dbReference>
<organism evidence="1 2">
    <name type="scientific">Araneus ventricosus</name>
    <name type="common">Orbweaver spider</name>
    <name type="synonym">Epeira ventricosa</name>
    <dbReference type="NCBI Taxonomy" id="182803"/>
    <lineage>
        <taxon>Eukaryota</taxon>
        <taxon>Metazoa</taxon>
        <taxon>Ecdysozoa</taxon>
        <taxon>Arthropoda</taxon>
        <taxon>Chelicerata</taxon>
        <taxon>Arachnida</taxon>
        <taxon>Araneae</taxon>
        <taxon>Araneomorphae</taxon>
        <taxon>Entelegynae</taxon>
        <taxon>Araneoidea</taxon>
        <taxon>Araneidae</taxon>
        <taxon>Araneus</taxon>
    </lineage>
</organism>
<dbReference type="AlphaFoldDB" id="A0A4Y1ZTD9"/>
<gene>
    <name evidence="1" type="ORF">AVEN_70321_1</name>
</gene>
<accession>A0A4Y1ZTD9</accession>
<evidence type="ECO:0000313" key="2">
    <source>
        <dbReference type="Proteomes" id="UP000499080"/>
    </source>
</evidence>
<reference evidence="1 2" key="1">
    <citation type="journal article" date="2019" name="Sci. Rep.">
        <title>Orb-weaving spider Araneus ventricosus genome elucidates the spidroin gene catalogue.</title>
        <authorList>
            <person name="Kono N."/>
            <person name="Nakamura H."/>
            <person name="Ohtoshi R."/>
            <person name="Moran D.A.P."/>
            <person name="Shinohara A."/>
            <person name="Yoshida Y."/>
            <person name="Fujiwara M."/>
            <person name="Mori M."/>
            <person name="Tomita M."/>
            <person name="Arakawa K."/>
        </authorList>
    </citation>
    <scope>NUCLEOTIDE SEQUENCE [LARGE SCALE GENOMIC DNA]</scope>
</reference>
<comment type="caution">
    <text evidence="1">The sequence shown here is derived from an EMBL/GenBank/DDBJ whole genome shotgun (WGS) entry which is preliminary data.</text>
</comment>